<dbReference type="InterPro" id="IPR033126">
    <property type="entry name" value="Glyco_hydro_9_Asp/Glu_AS"/>
</dbReference>
<keyword evidence="8" id="KW-0732">Signal</keyword>
<sequence length="609" mass="66638">MTLPQYSLKTNRIAIVLLILLLAVGNVSAQEQALSEAIRLNQIGFYPNAGKIAVIVGTAQGPFQLMTSDLKKVVFTGTLGQPRQNAISGKTTCTADFSTFAKTGTYVIVVPGVGHSYPFAIRPDVHKDVAIGALKGFYYQRVSTDLPAKFAGKWARPAGHPDNHVLIHPSAASVSRPIGTSISSPRGWYDAGDYNKYIVNSGITMGTLLSLYEDFPEYTKSLTVNIPESQNKLPDLLDEALWNLRWMLTMQDPADGGVYHKLTNARFDGMVMPDKAIKERYVVQKGMTATLDFAAVMAQAGRILKAYDREVPGLSDSCVSAAVKAWGWAKANPTLAYNQTDMNTKFDPDVVTGGYEDRDASDEWIWAATELYVTTKDDTYYTTVNLFPDDQTPLPSWPKVRTLAYYTLARSAKNLTPIGKKDLPRVKQHLISMADSLIQGADKQAFQTVMGKSARDFIWGSSAEAANQGIALLQAYRLTDAPNRTQYLHYALANLDYLLGRNAVGYSFLTGFGSKTPMHPHHRPSVADGILDPVPGLLSGGTNANAAKQDKCEGYTTTLADEVYNDKDCSYASNEIAINWNASMVYLATALEALQKDQKATLSQSKTSR</sequence>
<feature type="chain" id="PRO_5044961171" description="Endoglucanase" evidence="8">
    <location>
        <begin position="30"/>
        <end position="609"/>
    </location>
</feature>
<evidence type="ECO:0000313" key="11">
    <source>
        <dbReference type="EMBL" id="MFD2934328.1"/>
    </source>
</evidence>
<evidence type="ECO:0000256" key="3">
    <source>
        <dbReference type="ARBA" id="ARBA00023277"/>
    </source>
</evidence>
<dbReference type="InterPro" id="IPR012341">
    <property type="entry name" value="6hp_glycosidase-like_sf"/>
</dbReference>
<dbReference type="PANTHER" id="PTHR22298">
    <property type="entry name" value="ENDO-1,4-BETA-GLUCANASE"/>
    <property type="match status" value="1"/>
</dbReference>
<protein>
    <recommendedName>
        <fullName evidence="8">Endoglucanase</fullName>
        <ecNumber evidence="8">3.2.1.4</ecNumber>
    </recommendedName>
</protein>
<dbReference type="SUPFAM" id="SSF48208">
    <property type="entry name" value="Six-hairpin glycosidases"/>
    <property type="match status" value="1"/>
</dbReference>
<dbReference type="PROSITE" id="PS00698">
    <property type="entry name" value="GH9_3"/>
    <property type="match status" value="1"/>
</dbReference>
<dbReference type="EC" id="3.2.1.4" evidence="8"/>
<dbReference type="Pfam" id="PF02927">
    <property type="entry name" value="CelD_N"/>
    <property type="match status" value="1"/>
</dbReference>
<evidence type="ECO:0000256" key="2">
    <source>
        <dbReference type="ARBA" id="ARBA00022801"/>
    </source>
</evidence>
<dbReference type="CDD" id="cd02850">
    <property type="entry name" value="E_set_Cellulase_N"/>
    <property type="match status" value="1"/>
</dbReference>
<organism evidence="11 12">
    <name type="scientific">Spirosoma flavum</name>
    <dbReference type="NCBI Taxonomy" id="2048557"/>
    <lineage>
        <taxon>Bacteria</taxon>
        <taxon>Pseudomonadati</taxon>
        <taxon>Bacteroidota</taxon>
        <taxon>Cytophagia</taxon>
        <taxon>Cytophagales</taxon>
        <taxon>Cytophagaceae</taxon>
        <taxon>Spirosoma</taxon>
    </lineage>
</organism>
<keyword evidence="12" id="KW-1185">Reference proteome</keyword>
<comment type="catalytic activity">
    <reaction evidence="8">
        <text>Endohydrolysis of (1-&gt;4)-beta-D-glucosidic linkages in cellulose, lichenin and cereal beta-D-glucans.</text>
        <dbReference type="EC" id="3.2.1.4"/>
    </reaction>
</comment>
<evidence type="ECO:0000256" key="5">
    <source>
        <dbReference type="ARBA" id="ARBA00023326"/>
    </source>
</evidence>
<comment type="caution">
    <text evidence="11">The sequence shown here is derived from an EMBL/GenBank/DDBJ whole genome shotgun (WGS) entry which is preliminary data.</text>
</comment>
<feature type="domain" description="Cellulase Ig-like" evidence="10">
    <location>
        <begin position="36"/>
        <end position="114"/>
    </location>
</feature>
<keyword evidence="8" id="KW-0136">Cellulose degradation</keyword>
<feature type="active site" evidence="6">
    <location>
        <position position="521"/>
    </location>
</feature>
<gene>
    <name evidence="11" type="ORF">ACFS25_11090</name>
</gene>
<evidence type="ECO:0000259" key="9">
    <source>
        <dbReference type="Pfam" id="PF00759"/>
    </source>
</evidence>
<feature type="active site" evidence="7">
    <location>
        <position position="575"/>
    </location>
</feature>
<evidence type="ECO:0000256" key="6">
    <source>
        <dbReference type="PROSITE-ProRule" id="PRU10059"/>
    </source>
</evidence>
<dbReference type="EMBL" id="JBHUOM010000002">
    <property type="protein sequence ID" value="MFD2934328.1"/>
    <property type="molecule type" value="Genomic_DNA"/>
</dbReference>
<dbReference type="InterPro" id="IPR018221">
    <property type="entry name" value="Glyco_hydro_9_His_AS"/>
</dbReference>
<dbReference type="InterPro" id="IPR014756">
    <property type="entry name" value="Ig_E-set"/>
</dbReference>
<dbReference type="InterPro" id="IPR008928">
    <property type="entry name" value="6-hairpin_glycosidase_sf"/>
</dbReference>
<evidence type="ECO:0000259" key="10">
    <source>
        <dbReference type="Pfam" id="PF02927"/>
    </source>
</evidence>
<keyword evidence="2 6" id="KW-0378">Hydrolase</keyword>
<feature type="signal peptide" evidence="8">
    <location>
        <begin position="1"/>
        <end position="29"/>
    </location>
</feature>
<dbReference type="Gene3D" id="1.50.10.10">
    <property type="match status" value="1"/>
</dbReference>
<dbReference type="Pfam" id="PF00759">
    <property type="entry name" value="Glyco_hydro_9"/>
    <property type="match status" value="1"/>
</dbReference>
<dbReference type="InterPro" id="IPR001701">
    <property type="entry name" value="Glyco_hydro_9"/>
</dbReference>
<name>A0ABW6AJL5_9BACT</name>
<dbReference type="GO" id="GO:0016787">
    <property type="term" value="F:hydrolase activity"/>
    <property type="evidence" value="ECO:0007669"/>
    <property type="project" value="UniProtKB-KW"/>
</dbReference>
<dbReference type="InterPro" id="IPR004197">
    <property type="entry name" value="Cellulase_Ig-like"/>
</dbReference>
<dbReference type="Gene3D" id="2.60.40.10">
    <property type="entry name" value="Immunoglobulins"/>
    <property type="match status" value="1"/>
</dbReference>
<dbReference type="RefSeq" id="WP_381499977.1">
    <property type="nucleotide sequence ID" value="NZ_JBHUOM010000002.1"/>
</dbReference>
<dbReference type="PROSITE" id="PS00592">
    <property type="entry name" value="GH9_2"/>
    <property type="match status" value="1"/>
</dbReference>
<dbReference type="SUPFAM" id="SSF81296">
    <property type="entry name" value="E set domains"/>
    <property type="match status" value="1"/>
</dbReference>
<comment type="similarity">
    <text evidence="1 6 8">Belongs to the glycosyl hydrolase 9 (cellulase E) family.</text>
</comment>
<feature type="domain" description="Glycoside hydrolase family 9" evidence="9">
    <location>
        <begin position="132"/>
        <end position="587"/>
    </location>
</feature>
<keyword evidence="5 6" id="KW-0624">Polysaccharide degradation</keyword>
<evidence type="ECO:0000256" key="4">
    <source>
        <dbReference type="ARBA" id="ARBA00023295"/>
    </source>
</evidence>
<dbReference type="Proteomes" id="UP001597512">
    <property type="component" value="Unassembled WGS sequence"/>
</dbReference>
<feature type="active site" evidence="7">
    <location>
        <position position="566"/>
    </location>
</feature>
<proteinExistence type="inferred from homology"/>
<reference evidence="12" key="1">
    <citation type="journal article" date="2019" name="Int. J. Syst. Evol. Microbiol.">
        <title>The Global Catalogue of Microorganisms (GCM) 10K type strain sequencing project: providing services to taxonomists for standard genome sequencing and annotation.</title>
        <authorList>
            <consortium name="The Broad Institute Genomics Platform"/>
            <consortium name="The Broad Institute Genome Sequencing Center for Infectious Disease"/>
            <person name="Wu L."/>
            <person name="Ma J."/>
        </authorList>
    </citation>
    <scope>NUCLEOTIDE SEQUENCE [LARGE SCALE GENOMIC DNA]</scope>
    <source>
        <strain evidence="12">KCTC 52490</strain>
    </source>
</reference>
<keyword evidence="3 6" id="KW-0119">Carbohydrate metabolism</keyword>
<evidence type="ECO:0000256" key="7">
    <source>
        <dbReference type="PROSITE-ProRule" id="PRU10060"/>
    </source>
</evidence>
<evidence type="ECO:0000256" key="1">
    <source>
        <dbReference type="ARBA" id="ARBA00007072"/>
    </source>
</evidence>
<evidence type="ECO:0000313" key="12">
    <source>
        <dbReference type="Proteomes" id="UP001597512"/>
    </source>
</evidence>
<dbReference type="InterPro" id="IPR013783">
    <property type="entry name" value="Ig-like_fold"/>
</dbReference>
<evidence type="ECO:0000256" key="8">
    <source>
        <dbReference type="RuleBase" id="RU361166"/>
    </source>
</evidence>
<accession>A0ABW6AJL5</accession>
<keyword evidence="4 6" id="KW-0326">Glycosidase</keyword>